<dbReference type="GO" id="GO:0004252">
    <property type="term" value="F:serine-type endopeptidase activity"/>
    <property type="evidence" value="ECO:0007669"/>
    <property type="project" value="InterPro"/>
</dbReference>
<dbReference type="OrthoDB" id="4217619at2759"/>
<dbReference type="InterPro" id="IPR009003">
    <property type="entry name" value="Peptidase_S1_PA"/>
</dbReference>
<dbReference type="InterPro" id="IPR001478">
    <property type="entry name" value="PDZ"/>
</dbReference>
<dbReference type="GO" id="GO:0006915">
    <property type="term" value="P:apoptotic process"/>
    <property type="evidence" value="ECO:0007669"/>
    <property type="project" value="UniProtKB-KW"/>
</dbReference>
<evidence type="ECO:0000256" key="3">
    <source>
        <dbReference type="ARBA" id="ARBA00010541"/>
    </source>
</evidence>
<protein>
    <recommendedName>
        <fullName evidence="4">Pro-apoptotic serine protease NMA111</fullName>
    </recommendedName>
    <alternativeName>
        <fullName evidence="5">Pro-apoptotic serine protease nma111</fullName>
    </alternativeName>
</protein>
<gene>
    <name evidence="12" type="ORF">TRUGW13939_06587</name>
</gene>
<dbReference type="KEGG" id="trg:TRUGW13939_06587"/>
<evidence type="ECO:0000313" key="12">
    <source>
        <dbReference type="EMBL" id="QKX59453.1"/>
    </source>
</evidence>
<dbReference type="SUPFAM" id="SSF50156">
    <property type="entry name" value="PDZ domain-like"/>
    <property type="match status" value="3"/>
</dbReference>
<organism evidence="12 13">
    <name type="scientific">Talaromyces rugulosus</name>
    <name type="common">Penicillium rugulosum</name>
    <dbReference type="NCBI Taxonomy" id="121627"/>
    <lineage>
        <taxon>Eukaryota</taxon>
        <taxon>Fungi</taxon>
        <taxon>Dikarya</taxon>
        <taxon>Ascomycota</taxon>
        <taxon>Pezizomycotina</taxon>
        <taxon>Eurotiomycetes</taxon>
        <taxon>Eurotiomycetidae</taxon>
        <taxon>Eurotiales</taxon>
        <taxon>Trichocomaceae</taxon>
        <taxon>Talaromyces</taxon>
        <taxon>Talaromyces sect. Islandici</taxon>
    </lineage>
</organism>
<dbReference type="PANTHER" id="PTHR46366:SF8">
    <property type="entry name" value="PRO-APOPTOTIC SERINE PROTEASE NMA111"/>
    <property type="match status" value="1"/>
</dbReference>
<evidence type="ECO:0000256" key="5">
    <source>
        <dbReference type="ARBA" id="ARBA00021524"/>
    </source>
</evidence>
<keyword evidence="6" id="KW-0053">Apoptosis</keyword>
<keyword evidence="8" id="KW-0720">Serine protease</keyword>
<dbReference type="Pfam" id="PF17820">
    <property type="entry name" value="PDZ_6"/>
    <property type="match status" value="1"/>
</dbReference>
<dbReference type="InterPro" id="IPR041489">
    <property type="entry name" value="PDZ_6"/>
</dbReference>
<name>A0A7H8R3J8_TALRU</name>
<evidence type="ECO:0000256" key="1">
    <source>
        <dbReference type="ARBA" id="ARBA00002558"/>
    </source>
</evidence>
<feature type="compositionally biased region" description="Acidic residues" evidence="10">
    <location>
        <begin position="1133"/>
        <end position="1150"/>
    </location>
</feature>
<dbReference type="GO" id="GO:0006508">
    <property type="term" value="P:proteolysis"/>
    <property type="evidence" value="ECO:0007669"/>
    <property type="project" value="UniProtKB-KW"/>
</dbReference>
<comment type="subcellular location">
    <subcellularLocation>
        <location evidence="2">Nucleus</location>
    </subcellularLocation>
</comment>
<comment type="function">
    <text evidence="1">Nuclear serine protease which mediates apoptosis.</text>
</comment>
<dbReference type="EMBL" id="CP055900">
    <property type="protein sequence ID" value="QKX59453.1"/>
    <property type="molecule type" value="Genomic_DNA"/>
</dbReference>
<dbReference type="GO" id="GO:0005634">
    <property type="term" value="C:nucleus"/>
    <property type="evidence" value="ECO:0007669"/>
    <property type="project" value="UniProtKB-SubCell"/>
</dbReference>
<sequence length="1150" mass="126018">MPAALLRARTVAAAASGPAALLPLASWNLASCTSVVHIASSHKRPLCVASSRASLLSLKSTNLPPRSPSSARDKSPLLLHAAQHQQFQFLQQQHARRLYTIRSHRRAYSSAASTMTGEARPKRKQSPIAASERPAKHLKPESTVLPPGDETPSNGAVYNSNNNVVLDEEEEIAPVLALGAGPADSPEWQATIESVVKSVVSIHFCQTCSFDTDLSMCSQATGFVVDAEKGYILTNRHVVCAGPFWGYCIFDNHEECDVRPVYRDPVHDFGILKFDPKAIKYMDMTELKLNPQGAQVGVEIRVVGNDAGEKLSILSGVISRLDRNAPEYGEGYSDFNTNYIQAAAAASGGSSGSPVVNINGQVVALQAGGRADGAATDYFLPLNRPLRALECIREGQHVTRGTIQTQWIIKPFDECRRLGLTPEWEATVRKLAPKETGMLVAEIVLPEGPGDGKLEEGDVLLKVNGELLTQFVRLDDILDSSVGQSVKLLVQRGGQDLEVECQVGDLHAITPDRFVTVAGGTFHDLSYQQARLYAIPTRGLYVCEASGSFKVENMLSGWIIDSVDYKPTPNLDAFIEVMKKIPDRARIVLSYRHIRDLHTRGTSIIHVDRHWHPKMSLAVRNDETGLWDFKDIGEPVPAEPPVPRKADFIQLDGVSQPAAAEIVRSFVRVTCSMPLKMNGFPQAKKTGFGVVVDAEKGLVAVSRAIVPYDLCDINITVADSIIVTGKVVFMHPLQNYAIIQYDPSLVQAPVKSARLSTENIKQGQDTIFVGFNQNFRIVVAKTTVTDITTVAIPANVSAPRYRAINLDAITVDTGLSSQCSSGVLVGEDGVVQALWLNYLGERTGSSHKDVEYHLGLATPSLLPIIGKIQQGEIPKLRIMNMESYVIQMSQAQIMGVSEEWIERVAAANPARHQLFMIRKVDTPPPSFTATHDTGDDEHNTLKEADVILTLNDKLITRVSEFDVMYDNEVLDALIVRDGQEMRIKVSTVPTEDLETDRAVFFCGAVLQKPHHAVRQQISKLHSEIYISARSRGSPAFQYGLSPTNFITAVNGIQTRDLDSFVREVKKIPNNTYFRLRAVTFDNVPWVVTMKKNDHYFSMSEYVKDSTTDSGWKVVTYPTADEAGADTLNLTADAMDEGGAEGGSDIEPDES</sequence>
<evidence type="ECO:0000256" key="2">
    <source>
        <dbReference type="ARBA" id="ARBA00004123"/>
    </source>
</evidence>
<dbReference type="GeneID" id="55994082"/>
<dbReference type="CDD" id="cd06719">
    <property type="entry name" value="PDZ2-4_Nma111p-like"/>
    <property type="match status" value="2"/>
</dbReference>
<dbReference type="InterPro" id="IPR025926">
    <property type="entry name" value="PDZ-like_dom"/>
</dbReference>
<dbReference type="Gene3D" id="2.40.10.120">
    <property type="match status" value="2"/>
</dbReference>
<dbReference type="Gene3D" id="2.30.42.10">
    <property type="match status" value="1"/>
</dbReference>
<keyword evidence="8" id="KW-0645">Protease</keyword>
<keyword evidence="7" id="KW-0677">Repeat</keyword>
<keyword evidence="9" id="KW-0539">Nucleus</keyword>
<proteinExistence type="inferred from homology"/>
<feature type="region of interest" description="Disordered" evidence="10">
    <location>
        <begin position="110"/>
        <end position="156"/>
    </location>
</feature>
<dbReference type="AlphaFoldDB" id="A0A7H8R3J8"/>
<keyword evidence="13" id="KW-1185">Reference proteome</keyword>
<dbReference type="SMART" id="SM00228">
    <property type="entry name" value="PDZ"/>
    <property type="match status" value="2"/>
</dbReference>
<evidence type="ECO:0000256" key="9">
    <source>
        <dbReference type="ARBA" id="ARBA00023242"/>
    </source>
</evidence>
<feature type="domain" description="PDZ" evidence="11">
    <location>
        <begin position="422"/>
        <end position="494"/>
    </location>
</feature>
<feature type="domain" description="PDZ" evidence="11">
    <location>
        <begin position="1000"/>
        <end position="1081"/>
    </location>
</feature>
<comment type="similarity">
    <text evidence="3">Belongs to the peptidase S1C family.</text>
</comment>
<dbReference type="InterPro" id="IPR001940">
    <property type="entry name" value="Peptidase_S1C"/>
</dbReference>
<evidence type="ECO:0000259" key="11">
    <source>
        <dbReference type="SMART" id="SM00228"/>
    </source>
</evidence>
<dbReference type="SUPFAM" id="SSF50494">
    <property type="entry name" value="Trypsin-like serine proteases"/>
    <property type="match status" value="2"/>
</dbReference>
<accession>A0A7H8R3J8</accession>
<dbReference type="Pfam" id="PF12812">
    <property type="entry name" value="PDZ_1"/>
    <property type="match status" value="2"/>
</dbReference>
<dbReference type="PANTHER" id="PTHR46366">
    <property type="entry name" value="PRO-APOPTOTIC SERINE PROTEASE NMA111"/>
    <property type="match status" value="1"/>
</dbReference>
<dbReference type="Proteomes" id="UP000509510">
    <property type="component" value="Chromosome III"/>
</dbReference>
<dbReference type="CDD" id="cd06786">
    <property type="entry name" value="cpPDZ1_ScNma111-like"/>
    <property type="match status" value="1"/>
</dbReference>
<feature type="region of interest" description="Disordered" evidence="10">
    <location>
        <begin position="1131"/>
        <end position="1150"/>
    </location>
</feature>
<evidence type="ECO:0000256" key="4">
    <source>
        <dbReference type="ARBA" id="ARBA00020338"/>
    </source>
</evidence>
<evidence type="ECO:0000256" key="6">
    <source>
        <dbReference type="ARBA" id="ARBA00022703"/>
    </source>
</evidence>
<dbReference type="InterPro" id="IPR036034">
    <property type="entry name" value="PDZ_sf"/>
</dbReference>
<keyword evidence="8" id="KW-0378">Hydrolase</keyword>
<dbReference type="RefSeq" id="XP_035345631.1">
    <property type="nucleotide sequence ID" value="XM_035489738.1"/>
</dbReference>
<evidence type="ECO:0000256" key="8">
    <source>
        <dbReference type="ARBA" id="ARBA00022825"/>
    </source>
</evidence>
<evidence type="ECO:0000256" key="10">
    <source>
        <dbReference type="SAM" id="MobiDB-lite"/>
    </source>
</evidence>
<evidence type="ECO:0000256" key="7">
    <source>
        <dbReference type="ARBA" id="ARBA00022737"/>
    </source>
</evidence>
<dbReference type="PRINTS" id="PR00834">
    <property type="entry name" value="PROTEASES2C"/>
</dbReference>
<dbReference type="Pfam" id="PF13365">
    <property type="entry name" value="Trypsin_2"/>
    <property type="match status" value="1"/>
</dbReference>
<reference evidence="13" key="1">
    <citation type="submission" date="2020-06" db="EMBL/GenBank/DDBJ databases">
        <title>A chromosome-scale genome assembly of Talaromyces rugulosus W13939.</title>
        <authorList>
            <person name="Wang B."/>
            <person name="Guo L."/>
            <person name="Ye K."/>
            <person name="Wang L."/>
        </authorList>
    </citation>
    <scope>NUCLEOTIDE SEQUENCE [LARGE SCALE GENOMIC DNA]</scope>
    <source>
        <strain evidence="13">W13939</strain>
    </source>
</reference>
<evidence type="ECO:0000313" key="13">
    <source>
        <dbReference type="Proteomes" id="UP000509510"/>
    </source>
</evidence>